<feature type="compositionally biased region" description="Polar residues" evidence="1">
    <location>
        <begin position="227"/>
        <end position="241"/>
    </location>
</feature>
<dbReference type="PANTHER" id="PTHR31973:SF187">
    <property type="entry name" value="MUTATOR TRANSPOSASE MUDRA PROTEIN"/>
    <property type="match status" value="1"/>
</dbReference>
<feature type="compositionally biased region" description="Basic residues" evidence="1">
    <location>
        <begin position="128"/>
        <end position="139"/>
    </location>
</feature>
<organism evidence="2 3">
    <name type="scientific">Arachis hypogaea</name>
    <name type="common">Peanut</name>
    <dbReference type="NCBI Taxonomy" id="3818"/>
    <lineage>
        <taxon>Eukaryota</taxon>
        <taxon>Viridiplantae</taxon>
        <taxon>Streptophyta</taxon>
        <taxon>Embryophyta</taxon>
        <taxon>Tracheophyta</taxon>
        <taxon>Spermatophyta</taxon>
        <taxon>Magnoliopsida</taxon>
        <taxon>eudicotyledons</taxon>
        <taxon>Gunneridae</taxon>
        <taxon>Pentapetalae</taxon>
        <taxon>rosids</taxon>
        <taxon>fabids</taxon>
        <taxon>Fabales</taxon>
        <taxon>Fabaceae</taxon>
        <taxon>Papilionoideae</taxon>
        <taxon>50 kb inversion clade</taxon>
        <taxon>dalbergioids sensu lato</taxon>
        <taxon>Dalbergieae</taxon>
        <taxon>Pterocarpus clade</taxon>
        <taxon>Arachis</taxon>
    </lineage>
</organism>
<proteinExistence type="predicted"/>
<evidence type="ECO:0000256" key="1">
    <source>
        <dbReference type="SAM" id="MobiDB-lite"/>
    </source>
</evidence>
<accession>A0A445EG50</accession>
<reference evidence="2 3" key="1">
    <citation type="submission" date="2019-01" db="EMBL/GenBank/DDBJ databases">
        <title>Sequencing of cultivated peanut Arachis hypogaea provides insights into genome evolution and oil improvement.</title>
        <authorList>
            <person name="Chen X."/>
        </authorList>
    </citation>
    <scope>NUCLEOTIDE SEQUENCE [LARGE SCALE GENOMIC DNA]</scope>
    <source>
        <strain evidence="3">cv. Fuhuasheng</strain>
        <tissue evidence="2">Leaves</tissue>
    </source>
</reference>
<gene>
    <name evidence="2" type="ORF">Ahy_A02g008968</name>
</gene>
<name>A0A445EG50_ARAHY</name>
<feature type="region of interest" description="Disordered" evidence="1">
    <location>
        <begin position="114"/>
        <end position="157"/>
    </location>
</feature>
<evidence type="ECO:0008006" key="4">
    <source>
        <dbReference type="Google" id="ProtNLM"/>
    </source>
</evidence>
<protein>
    <recommendedName>
        <fullName evidence="4">CCHC-type domain-containing protein</fullName>
    </recommendedName>
</protein>
<evidence type="ECO:0000313" key="3">
    <source>
        <dbReference type="Proteomes" id="UP000289738"/>
    </source>
</evidence>
<dbReference type="Proteomes" id="UP000289738">
    <property type="component" value="Chromosome A02"/>
</dbReference>
<dbReference type="EMBL" id="SDMP01000002">
    <property type="protein sequence ID" value="RYR74299.1"/>
    <property type="molecule type" value="Genomic_DNA"/>
</dbReference>
<evidence type="ECO:0000313" key="2">
    <source>
        <dbReference type="EMBL" id="RYR74299.1"/>
    </source>
</evidence>
<sequence length="250" mass="28502">MNLQHTCMQTQRVGIIHSKWLGNQFKKKVESNLRLKIKELVAKTHKKWNLTVTKSIIAKTKQEALSQIQGAFTEQYKRINDYCAELLRANPGSSVYLKCYQEVIHPLNGPNLWERTQYDGVMPPPYKRPSHRPMKKRKRGPGDEENRSQNHLSQRGQIQRCSNCGDVGYKKMSCTKPKKSVYATNVQGFSSYYAMPKSQHNKLPKLLREGGSLHPNNSLIGRKRKNSSLQPNLPATQSNKLASKPMKSAA</sequence>
<dbReference type="PANTHER" id="PTHR31973">
    <property type="entry name" value="POLYPROTEIN, PUTATIVE-RELATED"/>
    <property type="match status" value="1"/>
</dbReference>
<dbReference type="AlphaFoldDB" id="A0A445EG50"/>
<feature type="region of interest" description="Disordered" evidence="1">
    <location>
        <begin position="203"/>
        <end position="250"/>
    </location>
</feature>
<comment type="caution">
    <text evidence="2">The sequence shown here is derived from an EMBL/GenBank/DDBJ whole genome shotgun (WGS) entry which is preliminary data.</text>
</comment>
<keyword evidence="3" id="KW-1185">Reference proteome</keyword>